<protein>
    <submittedName>
        <fullName evidence="1">Uncharacterized protein</fullName>
    </submittedName>
</protein>
<name>A0A5B0DAI8_STRCR</name>
<sequence>MAAKTKAAIVYKPMFLLQIYLIIEFKIPYYSIINSRNSQINFLKKKTVFCLLLVKKALNQRI</sequence>
<organism evidence="1 2">
    <name type="scientific">Streptococcus cristatus</name>
    <dbReference type="NCBI Taxonomy" id="45634"/>
    <lineage>
        <taxon>Bacteria</taxon>
        <taxon>Bacillati</taxon>
        <taxon>Bacillota</taxon>
        <taxon>Bacilli</taxon>
        <taxon>Lactobacillales</taxon>
        <taxon>Streptococcaceae</taxon>
        <taxon>Streptococcus</taxon>
    </lineage>
</organism>
<evidence type="ECO:0000313" key="2">
    <source>
        <dbReference type="Proteomes" id="UP000323039"/>
    </source>
</evidence>
<dbReference type="EMBL" id="VSJJ01000009">
    <property type="protein sequence ID" value="KAA0963568.1"/>
    <property type="molecule type" value="Genomic_DNA"/>
</dbReference>
<accession>A0A5B0DAI8</accession>
<evidence type="ECO:0000313" key="1">
    <source>
        <dbReference type="EMBL" id="KAA0963568.1"/>
    </source>
</evidence>
<proteinExistence type="predicted"/>
<gene>
    <name evidence="1" type="ORF">FXF62_08705</name>
</gene>
<dbReference type="AlphaFoldDB" id="A0A5B0DAI8"/>
<reference evidence="1 2" key="1">
    <citation type="submission" date="2019-08" db="EMBL/GenBank/DDBJ databases">
        <title>Genome sequence and analysis of Streptococcus cristatus strain S22 isolated from throat swab of children scarlet fever in Hangzhou, China.</title>
        <authorList>
            <person name="Huang Y."/>
            <person name="Xie L."/>
        </authorList>
    </citation>
    <scope>NUCLEOTIDE SEQUENCE [LARGE SCALE GENOMIC DNA]</scope>
    <source>
        <strain evidence="1 2">S22</strain>
    </source>
</reference>
<dbReference type="Proteomes" id="UP000323039">
    <property type="component" value="Unassembled WGS sequence"/>
</dbReference>
<comment type="caution">
    <text evidence="1">The sequence shown here is derived from an EMBL/GenBank/DDBJ whole genome shotgun (WGS) entry which is preliminary data.</text>
</comment>